<comment type="caution">
    <text evidence="7">The sequence shown here is derived from an EMBL/GenBank/DDBJ whole genome shotgun (WGS) entry which is preliminary data.</text>
</comment>
<comment type="subcellular location">
    <subcellularLocation>
        <location evidence="1">Cell membrane</location>
        <topology evidence="1">Multi-pass membrane protein</topology>
    </subcellularLocation>
</comment>
<dbReference type="Pfam" id="PF01810">
    <property type="entry name" value="LysE"/>
    <property type="match status" value="1"/>
</dbReference>
<dbReference type="RefSeq" id="WP_072631085.1">
    <property type="nucleotide sequence ID" value="NZ_JABBAN010000071.1"/>
</dbReference>
<evidence type="ECO:0000256" key="3">
    <source>
        <dbReference type="ARBA" id="ARBA00022692"/>
    </source>
</evidence>
<dbReference type="PANTHER" id="PTHR30086">
    <property type="entry name" value="ARGININE EXPORTER PROTEIN ARGO"/>
    <property type="match status" value="1"/>
</dbReference>
<evidence type="ECO:0000256" key="2">
    <source>
        <dbReference type="ARBA" id="ARBA00022475"/>
    </source>
</evidence>
<evidence type="ECO:0000313" key="7">
    <source>
        <dbReference type="EMBL" id="OJI93216.1"/>
    </source>
</evidence>
<feature type="transmembrane region" description="Helical" evidence="6">
    <location>
        <begin position="6"/>
        <end position="25"/>
    </location>
</feature>
<dbReference type="InterPro" id="IPR001123">
    <property type="entry name" value="LeuE-type"/>
</dbReference>
<protein>
    <submittedName>
        <fullName evidence="7">Threonine efflux protein</fullName>
    </submittedName>
</protein>
<evidence type="ECO:0000256" key="1">
    <source>
        <dbReference type="ARBA" id="ARBA00004651"/>
    </source>
</evidence>
<sequence>MSGWELAALLLAWGLGGGSPGPATLTISAAAMKRGRIAGVVSGFGIVCGSAFWGIASALGMGAVMLTNAWLFMALKYIGALYLGYLALKSFRSAWQGHAAKEQAALKGGLKRVFAKSLAIHLTNPKAILGWGAIYAIALPKDAPTSALLVLFTQLICVSIVVFIGYGILFSNPWIVERYRRARRGFEIGFGVLFGAASLKILTTKAI</sequence>
<organism evidence="7 8">
    <name type="scientific">Planktotalea frisia</name>
    <dbReference type="NCBI Taxonomy" id="696762"/>
    <lineage>
        <taxon>Bacteria</taxon>
        <taxon>Pseudomonadati</taxon>
        <taxon>Pseudomonadota</taxon>
        <taxon>Alphaproteobacteria</taxon>
        <taxon>Rhodobacterales</taxon>
        <taxon>Paracoccaceae</taxon>
        <taxon>Planktotalea</taxon>
    </lineage>
</organism>
<evidence type="ECO:0000313" key="8">
    <source>
        <dbReference type="Proteomes" id="UP000184514"/>
    </source>
</evidence>
<proteinExistence type="predicted"/>
<dbReference type="OrthoDB" id="7659099at2"/>
<feature type="transmembrane region" description="Helical" evidence="6">
    <location>
        <begin position="118"/>
        <end position="138"/>
    </location>
</feature>
<dbReference type="AlphaFoldDB" id="A0A1L9NV97"/>
<dbReference type="STRING" id="696762.PFRI_25460"/>
<evidence type="ECO:0000256" key="5">
    <source>
        <dbReference type="ARBA" id="ARBA00023136"/>
    </source>
</evidence>
<feature type="transmembrane region" description="Helical" evidence="6">
    <location>
        <begin position="37"/>
        <end position="63"/>
    </location>
</feature>
<gene>
    <name evidence="7" type="primary">rhtC_3</name>
    <name evidence="7" type="ORF">PFRI_25460</name>
</gene>
<keyword evidence="4 6" id="KW-1133">Transmembrane helix</keyword>
<keyword evidence="2" id="KW-1003">Cell membrane</keyword>
<reference evidence="7 8" key="1">
    <citation type="submission" date="2016-10" db="EMBL/GenBank/DDBJ databases">
        <title>Genome sequence of Planktotalea frisia SH6-1.</title>
        <authorList>
            <person name="Poehlein A."/>
            <person name="Bakenhus I."/>
            <person name="Voget S."/>
            <person name="Brinkhoff T."/>
            <person name="Simon M."/>
        </authorList>
    </citation>
    <scope>NUCLEOTIDE SEQUENCE [LARGE SCALE GENOMIC DNA]</scope>
    <source>
        <strain evidence="7 8">SH6-1</strain>
    </source>
</reference>
<dbReference type="EMBL" id="MLCB01000151">
    <property type="protein sequence ID" value="OJI93216.1"/>
    <property type="molecule type" value="Genomic_DNA"/>
</dbReference>
<feature type="transmembrane region" description="Helical" evidence="6">
    <location>
        <begin position="69"/>
        <end position="88"/>
    </location>
</feature>
<dbReference type="GO" id="GO:0005886">
    <property type="term" value="C:plasma membrane"/>
    <property type="evidence" value="ECO:0007669"/>
    <property type="project" value="UniProtKB-SubCell"/>
</dbReference>
<dbReference type="GO" id="GO:0015171">
    <property type="term" value="F:amino acid transmembrane transporter activity"/>
    <property type="evidence" value="ECO:0007669"/>
    <property type="project" value="TreeGrafter"/>
</dbReference>
<accession>A0A1L9NV97</accession>
<evidence type="ECO:0000256" key="4">
    <source>
        <dbReference type="ARBA" id="ARBA00022989"/>
    </source>
</evidence>
<feature type="transmembrane region" description="Helical" evidence="6">
    <location>
        <begin position="150"/>
        <end position="175"/>
    </location>
</feature>
<keyword evidence="3 6" id="KW-0812">Transmembrane</keyword>
<keyword evidence="5 6" id="KW-0472">Membrane</keyword>
<dbReference type="Proteomes" id="UP000184514">
    <property type="component" value="Unassembled WGS sequence"/>
</dbReference>
<dbReference type="PANTHER" id="PTHR30086:SF19">
    <property type="entry name" value="THREONINE EFFLUX PROTEIN"/>
    <property type="match status" value="1"/>
</dbReference>
<name>A0A1L9NV97_9RHOB</name>
<keyword evidence="8" id="KW-1185">Reference proteome</keyword>
<evidence type="ECO:0000256" key="6">
    <source>
        <dbReference type="SAM" id="Phobius"/>
    </source>
</evidence>